<evidence type="ECO:0000313" key="1">
    <source>
        <dbReference type="EMBL" id="USF24082.1"/>
    </source>
</evidence>
<organism evidence="1 2">
    <name type="scientific">Mucispirillum schaedleri ASF457</name>
    <dbReference type="NCBI Taxonomy" id="1379858"/>
    <lineage>
        <taxon>Bacteria</taxon>
        <taxon>Pseudomonadati</taxon>
        <taxon>Deferribacterota</taxon>
        <taxon>Deferribacteres</taxon>
        <taxon>Deferribacterales</taxon>
        <taxon>Mucispirillaceae</taxon>
        <taxon>Mucispirillum</taxon>
    </lineage>
</organism>
<reference evidence="1" key="3">
    <citation type="submission" date="2022-06" db="EMBL/GenBank/DDBJ databases">
        <title>Resources to Facilitate Use of the Altered Schaedler Flora (ASF) Mouse Model to Study Microbiome Function.</title>
        <authorList>
            <person name="Proctor A."/>
            <person name="Parvinroo S."/>
            <person name="Richie T."/>
            <person name="Jia X."/>
            <person name="Lee S.T.M."/>
            <person name="Karp P.D."/>
            <person name="Paley S."/>
            <person name="Kostic A.D."/>
            <person name="Pierre J.F."/>
            <person name="Wannemuehler M.J."/>
            <person name="Phillips G.J."/>
        </authorList>
    </citation>
    <scope>NUCLEOTIDE SEQUENCE</scope>
    <source>
        <strain evidence="1">ASF457</strain>
    </source>
</reference>
<sequence>MADKPKDDVYVEEGELRKMRDPRTGQIKEVDLSLPALSRTMENIRKSAEIINQPNVSFDMAMGRFEYIKELVLDSAQFSPKLQNLQIKILNRNIEIVKNIEELDEIIAQFAKQHYMKEAKNILSKTDRKSGFQRIDSLQQAIEFLMKGKKHVGDDEEYNKYIVSLRKEIMEHHKSASDLTRGI</sequence>
<dbReference type="EMBL" id="CP097562">
    <property type="protein sequence ID" value="USF24082.1"/>
    <property type="molecule type" value="Genomic_DNA"/>
</dbReference>
<dbReference type="RefSeq" id="WP_023275452.1">
    <property type="nucleotide sequence ID" value="NZ_CP097562.1"/>
</dbReference>
<dbReference type="KEGG" id="msch:N508_001161"/>
<accession>V2Q128</accession>
<reference evidence="1" key="1">
    <citation type="journal article" date="2014" name="Genome Announc.">
        <title>Draft genome sequences of the altered schaedler flora, a defined bacterial community from gnotobiotic mice.</title>
        <authorList>
            <person name="Wannemuehler M.J."/>
            <person name="Overstreet A.M."/>
            <person name="Ward D.V."/>
            <person name="Phillips G.J."/>
        </authorList>
    </citation>
    <scope>NUCLEOTIDE SEQUENCE</scope>
    <source>
        <strain evidence="1">ASF457</strain>
    </source>
</reference>
<name>V2Q128_9BACT</name>
<gene>
    <name evidence="1" type="ORF">N508_001161</name>
</gene>
<reference evidence="1" key="2">
    <citation type="submission" date="2022-05" db="EMBL/GenBank/DDBJ databases">
        <authorList>
            <person name="Proctor A.L."/>
            <person name="Phillips G.J."/>
            <person name="Wannemuehler M.J."/>
        </authorList>
    </citation>
    <scope>NUCLEOTIDE SEQUENCE</scope>
    <source>
        <strain evidence="1">ASF457</strain>
    </source>
</reference>
<dbReference type="AlphaFoldDB" id="V2Q128"/>
<protein>
    <submittedName>
        <fullName evidence="1">Uncharacterized protein</fullName>
    </submittedName>
</protein>
<dbReference type="Proteomes" id="UP000017429">
    <property type="component" value="Chromosome"/>
</dbReference>
<evidence type="ECO:0000313" key="2">
    <source>
        <dbReference type="Proteomes" id="UP000017429"/>
    </source>
</evidence>
<keyword evidence="2" id="KW-1185">Reference proteome</keyword>
<proteinExistence type="predicted"/>